<keyword evidence="3" id="KW-0732">Signal</keyword>
<keyword evidence="5" id="KW-1185">Reference proteome</keyword>
<feature type="signal peptide" evidence="3">
    <location>
        <begin position="1"/>
        <end position="21"/>
    </location>
</feature>
<evidence type="ECO:0000256" key="2">
    <source>
        <dbReference type="SAM" id="Phobius"/>
    </source>
</evidence>
<keyword evidence="2" id="KW-0472">Membrane</keyword>
<dbReference type="AlphaFoldDB" id="A0A2A2GCS8"/>
<sequence>MMKKLITTICLVFAFQSVAFAQSFDLTEKFKKSFNETVQEVQSTENAGEKRMLLNDSFSNMITVIKRIESKANLSEDEIAQLKAYKRDIQEKKAELNGRNDFDKVQDKALNDFSDYSQQYFEQADRTITIGLTAALLIVLILILL</sequence>
<evidence type="ECO:0000256" key="3">
    <source>
        <dbReference type="SAM" id="SignalP"/>
    </source>
</evidence>
<reference evidence="4 5" key="1">
    <citation type="submission" date="2017-08" db="EMBL/GenBank/DDBJ databases">
        <title>Aliifodinibius alkalisoli sp. nov., isolated from saline alkaline soil.</title>
        <authorList>
            <person name="Liu D."/>
            <person name="Zhang G."/>
        </authorList>
    </citation>
    <scope>NUCLEOTIDE SEQUENCE [LARGE SCALE GENOMIC DNA]</scope>
    <source>
        <strain evidence="4 5">WN023</strain>
    </source>
</reference>
<feature type="transmembrane region" description="Helical" evidence="2">
    <location>
        <begin position="127"/>
        <end position="144"/>
    </location>
</feature>
<protein>
    <submittedName>
        <fullName evidence="4">Uncharacterized protein</fullName>
    </submittedName>
</protein>
<accession>A0A2A2GCS8</accession>
<dbReference type="OrthoDB" id="1524707at2"/>
<dbReference type="EMBL" id="NSKE01000003">
    <property type="protein sequence ID" value="PAU94794.1"/>
    <property type="molecule type" value="Genomic_DNA"/>
</dbReference>
<gene>
    <name evidence="4" type="ORF">CK503_04780</name>
</gene>
<comment type="caution">
    <text evidence="4">The sequence shown here is derived from an EMBL/GenBank/DDBJ whole genome shotgun (WGS) entry which is preliminary data.</text>
</comment>
<feature type="chain" id="PRO_5012674597" evidence="3">
    <location>
        <begin position="22"/>
        <end position="145"/>
    </location>
</feature>
<evidence type="ECO:0000313" key="5">
    <source>
        <dbReference type="Proteomes" id="UP000218831"/>
    </source>
</evidence>
<evidence type="ECO:0000256" key="1">
    <source>
        <dbReference type="SAM" id="Coils"/>
    </source>
</evidence>
<dbReference type="RefSeq" id="WP_095605660.1">
    <property type="nucleotide sequence ID" value="NZ_NSKE01000003.1"/>
</dbReference>
<keyword evidence="1" id="KW-0175">Coiled coil</keyword>
<keyword evidence="2" id="KW-0812">Transmembrane</keyword>
<organism evidence="4 5">
    <name type="scientific">Fodinibius salipaludis</name>
    <dbReference type="NCBI Taxonomy" id="2032627"/>
    <lineage>
        <taxon>Bacteria</taxon>
        <taxon>Pseudomonadati</taxon>
        <taxon>Balneolota</taxon>
        <taxon>Balneolia</taxon>
        <taxon>Balneolales</taxon>
        <taxon>Balneolaceae</taxon>
        <taxon>Fodinibius</taxon>
    </lineage>
</organism>
<feature type="coiled-coil region" evidence="1">
    <location>
        <begin position="65"/>
        <end position="99"/>
    </location>
</feature>
<dbReference type="Proteomes" id="UP000218831">
    <property type="component" value="Unassembled WGS sequence"/>
</dbReference>
<keyword evidence="2" id="KW-1133">Transmembrane helix</keyword>
<name>A0A2A2GCS8_9BACT</name>
<evidence type="ECO:0000313" key="4">
    <source>
        <dbReference type="EMBL" id="PAU94794.1"/>
    </source>
</evidence>
<proteinExistence type="predicted"/>